<dbReference type="SMART" id="SM00316">
    <property type="entry name" value="S1"/>
    <property type="match status" value="2"/>
</dbReference>
<keyword evidence="3" id="KW-1185">Reference proteome</keyword>
<sequence>MTRTPRENAPAESPRAAEPQVNVGDVAYLRVTKVNDVGAFLNWGRPKDLLLPFGEQRFRPDEGKRVLVMIYVDDRMRPVASMKLDKFLQDESEGLKAGDRVSLVIADLTDLGAKAVVNSRFWGLLYHDDMSRPLRRGDRMDGYVRRVRDDARLDLSLLPPGQARLDVVGDKVLAALAANDGFLALGDKSPADAIKARLGVSKNAFKQAIGRLYKQRRIVIEDNGIRLIEGN</sequence>
<dbReference type="InterPro" id="IPR003029">
    <property type="entry name" value="S1_domain"/>
</dbReference>
<proteinExistence type="predicted"/>
<reference evidence="2 3" key="1">
    <citation type="submission" date="2016-12" db="EMBL/GenBank/DDBJ databases">
        <title>Draft genome sequences of strains Salinicola socius SMB35, Salinicola sp. MH3R3-1 and Chromohalobacter sp. SMB17 from the Verkhnekamsk potash mining region of Russia.</title>
        <authorList>
            <person name="Mavrodi D.V."/>
            <person name="Olsson B.E."/>
            <person name="Korsakova E.S."/>
            <person name="Pyankova A."/>
            <person name="Mavrodi O.V."/>
            <person name="Plotnikova E.G."/>
        </authorList>
    </citation>
    <scope>NUCLEOTIDE SEQUENCE [LARGE SCALE GENOMIC DNA]</scope>
    <source>
        <strain evidence="2 3">SMB35</strain>
    </source>
</reference>
<dbReference type="AlphaFoldDB" id="A0A1Q8SMJ3"/>
<dbReference type="EMBL" id="MSDO01000038">
    <property type="protein sequence ID" value="OLO02679.1"/>
    <property type="molecule type" value="Genomic_DNA"/>
</dbReference>
<evidence type="ECO:0000313" key="2">
    <source>
        <dbReference type="EMBL" id="OLO02679.1"/>
    </source>
</evidence>
<dbReference type="STRING" id="404433.BTW07_18310"/>
<dbReference type="OrthoDB" id="9801597at2"/>
<feature type="domain" description="S1 motif" evidence="1">
    <location>
        <begin position="96"/>
        <end position="158"/>
    </location>
</feature>
<accession>A0A1Q8SMJ3</accession>
<protein>
    <submittedName>
        <fullName evidence="2">RNA-binding protein</fullName>
    </submittedName>
</protein>
<dbReference type="Pfam" id="PF13509">
    <property type="entry name" value="S1_2"/>
    <property type="match status" value="1"/>
</dbReference>
<dbReference type="Gene3D" id="2.40.50.140">
    <property type="entry name" value="Nucleic acid-binding proteins"/>
    <property type="match status" value="1"/>
</dbReference>
<dbReference type="InterPro" id="IPR014464">
    <property type="entry name" value="CvfB_fam"/>
</dbReference>
<dbReference type="Gene3D" id="1.10.10.10">
    <property type="entry name" value="Winged helix-like DNA-binding domain superfamily/Winged helix DNA-binding domain"/>
    <property type="match status" value="1"/>
</dbReference>
<dbReference type="GO" id="GO:0003676">
    <property type="term" value="F:nucleic acid binding"/>
    <property type="evidence" value="ECO:0007669"/>
    <property type="project" value="InterPro"/>
</dbReference>
<dbReference type="Proteomes" id="UP000186878">
    <property type="component" value="Unassembled WGS sequence"/>
</dbReference>
<dbReference type="InterPro" id="IPR012340">
    <property type="entry name" value="NA-bd_OB-fold"/>
</dbReference>
<dbReference type="RefSeq" id="WP_075571605.1">
    <property type="nucleotide sequence ID" value="NZ_MSDO01000038.1"/>
</dbReference>
<dbReference type="InterPro" id="IPR040764">
    <property type="entry name" value="CvfB_WH"/>
</dbReference>
<evidence type="ECO:0000259" key="1">
    <source>
        <dbReference type="SMART" id="SM00316"/>
    </source>
</evidence>
<dbReference type="InterPro" id="IPR039566">
    <property type="entry name" value="CvfB_S1_st"/>
</dbReference>
<comment type="caution">
    <text evidence="2">The sequence shown here is derived from an EMBL/GenBank/DDBJ whole genome shotgun (WGS) entry which is preliminary data.</text>
</comment>
<organism evidence="2 3">
    <name type="scientific">Salinicola socius</name>
    <dbReference type="NCBI Taxonomy" id="404433"/>
    <lineage>
        <taxon>Bacteria</taxon>
        <taxon>Pseudomonadati</taxon>
        <taxon>Pseudomonadota</taxon>
        <taxon>Gammaproteobacteria</taxon>
        <taxon>Oceanospirillales</taxon>
        <taxon>Halomonadaceae</taxon>
        <taxon>Salinicola</taxon>
    </lineage>
</organism>
<dbReference type="InterPro" id="IPR036388">
    <property type="entry name" value="WH-like_DNA-bd_sf"/>
</dbReference>
<gene>
    <name evidence="2" type="ORF">BTW07_18310</name>
</gene>
<name>A0A1Q8SMJ3_9GAMM</name>
<dbReference type="PANTHER" id="PTHR37296">
    <property type="entry name" value="CONSERVED VIRULENCE FACTOR B"/>
    <property type="match status" value="1"/>
</dbReference>
<feature type="domain" description="S1 motif" evidence="1">
    <location>
        <begin position="22"/>
        <end position="83"/>
    </location>
</feature>
<dbReference type="Pfam" id="PF17783">
    <property type="entry name" value="WHD_CvfB"/>
    <property type="match status" value="1"/>
</dbReference>
<evidence type="ECO:0000313" key="3">
    <source>
        <dbReference type="Proteomes" id="UP000186878"/>
    </source>
</evidence>
<dbReference type="PANTHER" id="PTHR37296:SF1">
    <property type="entry name" value="CONSERVED VIRULENCE FACTOR B"/>
    <property type="match status" value="1"/>
</dbReference>